<dbReference type="EMBL" id="FNAV01000004">
    <property type="protein sequence ID" value="SDE51045.1"/>
    <property type="molecule type" value="Genomic_DNA"/>
</dbReference>
<feature type="signal peptide" evidence="1">
    <location>
        <begin position="1"/>
        <end position="20"/>
    </location>
</feature>
<keyword evidence="1" id="KW-0732">Signal</keyword>
<evidence type="ECO:0000256" key="1">
    <source>
        <dbReference type="SAM" id="SignalP"/>
    </source>
</evidence>
<dbReference type="Proteomes" id="UP000198994">
    <property type="component" value="Unassembled WGS sequence"/>
</dbReference>
<dbReference type="OrthoDB" id="7868252at2"/>
<dbReference type="InterPro" id="IPR020349">
    <property type="entry name" value="Uncharacterised_14.7kDa"/>
</dbReference>
<dbReference type="AlphaFoldDB" id="A0A1G7DJW3"/>
<proteinExistence type="predicted"/>
<gene>
    <name evidence="2" type="ORF">SAMN04488105_104234</name>
</gene>
<accession>A0A1G7DJW3</accession>
<keyword evidence="3" id="KW-1185">Reference proteome</keyword>
<organism evidence="2 3">
    <name type="scientific">Salipiger thiooxidans</name>
    <dbReference type="NCBI Taxonomy" id="282683"/>
    <lineage>
        <taxon>Bacteria</taxon>
        <taxon>Pseudomonadati</taxon>
        <taxon>Pseudomonadota</taxon>
        <taxon>Alphaproteobacteria</taxon>
        <taxon>Rhodobacterales</taxon>
        <taxon>Roseobacteraceae</taxon>
        <taxon>Salipiger</taxon>
    </lineage>
</organism>
<evidence type="ECO:0000313" key="2">
    <source>
        <dbReference type="EMBL" id="SDE51045.1"/>
    </source>
</evidence>
<sequence>MTVSRFAYPLVALAALAGCAAGPAPLGGTAAPGASSGRWESRVATLTLAERIADVCYSEGIFLAPSPYGGAVHRATEELAAEGVDRATLEAAYANHDFDTTTAAVKSYLSARGASEAAPASLCAVGESEIAQGSELGRVLQKS</sequence>
<dbReference type="PROSITE" id="PS51257">
    <property type="entry name" value="PROKAR_LIPOPROTEIN"/>
    <property type="match status" value="1"/>
</dbReference>
<reference evidence="3" key="1">
    <citation type="submission" date="2016-10" db="EMBL/GenBank/DDBJ databases">
        <authorList>
            <person name="Varghese N."/>
            <person name="Submissions S."/>
        </authorList>
    </citation>
    <scope>NUCLEOTIDE SEQUENCE [LARGE SCALE GENOMIC DNA]</scope>
    <source>
        <strain evidence="3">DSM 10146</strain>
    </source>
</reference>
<dbReference type="STRING" id="282683.SAMN04488105_104234"/>
<dbReference type="Pfam" id="PF17267">
    <property type="entry name" value="DUF5333"/>
    <property type="match status" value="1"/>
</dbReference>
<dbReference type="RefSeq" id="WP_089957459.1">
    <property type="nucleotide sequence ID" value="NZ_FNAV01000004.1"/>
</dbReference>
<name>A0A1G7DJW3_9RHOB</name>
<feature type="chain" id="PRO_5011534642" evidence="1">
    <location>
        <begin position="21"/>
        <end position="143"/>
    </location>
</feature>
<evidence type="ECO:0000313" key="3">
    <source>
        <dbReference type="Proteomes" id="UP000198994"/>
    </source>
</evidence>
<protein>
    <submittedName>
        <fullName evidence="2">Uncharacterized protein</fullName>
    </submittedName>
</protein>